<evidence type="ECO:0000256" key="2">
    <source>
        <dbReference type="ARBA" id="ARBA00023004"/>
    </source>
</evidence>
<dbReference type="InterPro" id="IPR001015">
    <property type="entry name" value="Ferrochelatase"/>
</dbReference>
<dbReference type="EC" id="4.98.1.1" evidence="7 8"/>
<dbReference type="AlphaFoldDB" id="H5S9D1"/>
<comment type="catalytic activity">
    <reaction evidence="6">
        <text>Fe-coproporphyrin III + 2 H(+) = coproporphyrin III + Fe(2+)</text>
        <dbReference type="Rhea" id="RHEA:49572"/>
        <dbReference type="ChEBI" id="CHEBI:15378"/>
        <dbReference type="ChEBI" id="CHEBI:29033"/>
        <dbReference type="ChEBI" id="CHEBI:68438"/>
        <dbReference type="ChEBI" id="CHEBI:131725"/>
        <dbReference type="EC" id="4.99.1.9"/>
    </reaction>
    <physiologicalReaction direction="right-to-left" evidence="6">
        <dbReference type="Rhea" id="RHEA:49574"/>
    </physiologicalReaction>
</comment>
<evidence type="ECO:0000256" key="6">
    <source>
        <dbReference type="ARBA" id="ARBA00024536"/>
    </source>
</evidence>
<dbReference type="Gene3D" id="3.40.50.1400">
    <property type="match status" value="2"/>
</dbReference>
<dbReference type="InterPro" id="IPR033644">
    <property type="entry name" value="Ferrochelatase_C"/>
</dbReference>
<dbReference type="CDD" id="cd00419">
    <property type="entry name" value="Ferrochelatase_C"/>
    <property type="match status" value="1"/>
</dbReference>
<dbReference type="GO" id="GO:0005737">
    <property type="term" value="C:cytoplasm"/>
    <property type="evidence" value="ECO:0007669"/>
    <property type="project" value="UniProtKB-SubCell"/>
</dbReference>
<dbReference type="InterPro" id="IPR033659">
    <property type="entry name" value="Ferrochelatase_N"/>
</dbReference>
<reference evidence="9" key="1">
    <citation type="journal article" date="2005" name="Environ. Microbiol.">
        <title>Genetic and functional properties of uncultivated thermophilic crenarchaeotes from a subsurface gold mine as revealed by analysis of genome fragments.</title>
        <authorList>
            <person name="Nunoura T."/>
            <person name="Hirayama H."/>
            <person name="Takami H."/>
            <person name="Oida H."/>
            <person name="Nishi S."/>
            <person name="Shimamura S."/>
            <person name="Suzuki Y."/>
            <person name="Inagaki F."/>
            <person name="Takai K."/>
            <person name="Nealson K.H."/>
            <person name="Horikoshi K."/>
        </authorList>
    </citation>
    <scope>NUCLEOTIDE SEQUENCE</scope>
</reference>
<dbReference type="PANTHER" id="PTHR11108">
    <property type="entry name" value="FERROCHELATASE"/>
    <property type="match status" value="1"/>
</dbReference>
<evidence type="ECO:0000256" key="3">
    <source>
        <dbReference type="ARBA" id="ARBA00023133"/>
    </source>
</evidence>
<keyword evidence="3 7" id="KW-0350">Heme biosynthesis</keyword>
<evidence type="ECO:0000256" key="1">
    <source>
        <dbReference type="ARBA" id="ARBA00007718"/>
    </source>
</evidence>
<dbReference type="CDD" id="cd03411">
    <property type="entry name" value="Ferrochelatase_N"/>
    <property type="match status" value="1"/>
</dbReference>
<dbReference type="GO" id="GO:0006783">
    <property type="term" value="P:heme biosynthetic process"/>
    <property type="evidence" value="ECO:0007669"/>
    <property type="project" value="UniProtKB-UniRule"/>
</dbReference>
<evidence type="ECO:0000256" key="7">
    <source>
        <dbReference type="HAMAP-Rule" id="MF_00323"/>
    </source>
</evidence>
<keyword evidence="4 7" id="KW-0456">Lyase</keyword>
<gene>
    <name evidence="7" type="primary">hemH</name>
    <name evidence="9" type="ORF">HGMM_F03C01C08</name>
</gene>
<dbReference type="NCBIfam" id="TIGR00109">
    <property type="entry name" value="hemH"/>
    <property type="match status" value="1"/>
</dbReference>
<comment type="subcellular location">
    <subcellularLocation>
        <location evidence="7 8">Cytoplasm</location>
    </subcellularLocation>
</comment>
<comment type="function">
    <text evidence="7 8">Catalyzes the ferrous insertion into protoporphyrin IX.</text>
</comment>
<dbReference type="GO" id="GO:0046872">
    <property type="term" value="F:metal ion binding"/>
    <property type="evidence" value="ECO:0007669"/>
    <property type="project" value="UniProtKB-KW"/>
</dbReference>
<comment type="pathway">
    <text evidence="7 8">Porphyrin-containing compound metabolism; protoheme biosynthesis; protoheme from protoporphyrin-IX: step 1/1.</text>
</comment>
<comment type="similarity">
    <text evidence="1 7 8">Belongs to the ferrochelatase family.</text>
</comment>
<dbReference type="SUPFAM" id="SSF53800">
    <property type="entry name" value="Chelatase"/>
    <property type="match status" value="1"/>
</dbReference>
<feature type="binding site" evidence="7">
    <location>
        <position position="286"/>
    </location>
    <ligand>
        <name>Fe(2+)</name>
        <dbReference type="ChEBI" id="CHEBI:29033"/>
    </ligand>
</feature>
<protein>
    <recommendedName>
        <fullName evidence="7 8">Ferrochelatase</fullName>
        <ecNumber evidence="7 8">4.98.1.1</ecNumber>
    </recommendedName>
    <alternativeName>
        <fullName evidence="7">Heme synthase</fullName>
    </alternativeName>
    <alternativeName>
        <fullName evidence="7">Protoheme ferro-lyase</fullName>
    </alternativeName>
</protein>
<evidence type="ECO:0000256" key="8">
    <source>
        <dbReference type="RuleBase" id="RU000607"/>
    </source>
</evidence>
<dbReference type="UniPathway" id="UPA00252">
    <property type="reaction ID" value="UER00325"/>
</dbReference>
<evidence type="ECO:0000313" key="9">
    <source>
        <dbReference type="EMBL" id="BAL52767.1"/>
    </source>
</evidence>
<organism evidence="9">
    <name type="scientific">uncultured Acidobacteriota bacterium</name>
    <dbReference type="NCBI Taxonomy" id="171953"/>
    <lineage>
        <taxon>Bacteria</taxon>
        <taxon>Pseudomonadati</taxon>
        <taxon>Acidobacteriota</taxon>
        <taxon>environmental samples</taxon>
    </lineage>
</organism>
<dbReference type="PANTHER" id="PTHR11108:SF1">
    <property type="entry name" value="FERROCHELATASE, MITOCHONDRIAL"/>
    <property type="match status" value="1"/>
</dbReference>
<keyword evidence="5 7" id="KW-0627">Porphyrin biosynthesis</keyword>
<dbReference type="InterPro" id="IPR019772">
    <property type="entry name" value="Ferrochelatase_AS"/>
</dbReference>
<reference evidence="9" key="2">
    <citation type="journal article" date="2012" name="PLoS ONE">
        <title>A Deeply Branching Thermophilic Bacterium with an Ancient Acetyl-CoA Pathway Dominates a Subsurface Ecosystem.</title>
        <authorList>
            <person name="Takami H."/>
            <person name="Noguchi H."/>
            <person name="Takaki Y."/>
            <person name="Uchiyama I."/>
            <person name="Toyoda A."/>
            <person name="Nishi S."/>
            <person name="Chee G.-J."/>
            <person name="Arai W."/>
            <person name="Nunoura T."/>
            <person name="Itoh T."/>
            <person name="Hattori M."/>
            <person name="Takai K."/>
        </authorList>
    </citation>
    <scope>NUCLEOTIDE SEQUENCE</scope>
</reference>
<sequence>MPEHGIILFNLGGPDSLRAVEPFLFNLFSDPDIFRVPMGRLWQRPLARAIAKWRARVVARHYAQIGGRSPLREWTERQAERLERKLRAHLECRVYIGMRYWHPLIEEAVRAALADGVRALTLVPLYPQFSLTTTGSSLNEFQRVWQRYGSPSIPITTIRSYPDHPLYVRAVSERIEEAVGRHHLHAHSSWALIFSAHSLPVRLIENGDPYLEETKRSVEAILTHLRTESEHRDIYARVPTALAFQSRVGPVRWLEPSTVEVVKQFARQGVQDLVLVPISFVSDHIETLYELGHEVREIARAHGVRTFVLVEALNDSETFADALAAIVLDVLGHGG</sequence>
<name>H5S9D1_9BACT</name>
<keyword evidence="7" id="KW-0479">Metal-binding</keyword>
<dbReference type="HAMAP" id="MF_00323">
    <property type="entry name" value="Ferrochelatase"/>
    <property type="match status" value="1"/>
</dbReference>
<keyword evidence="2 7" id="KW-0408">Iron</keyword>
<dbReference type="Pfam" id="PF00762">
    <property type="entry name" value="Ferrochelatase"/>
    <property type="match status" value="1"/>
</dbReference>
<proteinExistence type="inferred from homology"/>
<keyword evidence="7 8" id="KW-0963">Cytoplasm</keyword>
<evidence type="ECO:0000256" key="5">
    <source>
        <dbReference type="ARBA" id="ARBA00023244"/>
    </source>
</evidence>
<dbReference type="PROSITE" id="PS00534">
    <property type="entry name" value="FERROCHELATASE"/>
    <property type="match status" value="1"/>
</dbReference>
<dbReference type="GO" id="GO:0004325">
    <property type="term" value="F:ferrochelatase activity"/>
    <property type="evidence" value="ECO:0007669"/>
    <property type="project" value="UniProtKB-UniRule"/>
</dbReference>
<dbReference type="FunFam" id="3.40.50.1400:FF:000006">
    <property type="entry name" value="Ferrochelatase"/>
    <property type="match status" value="1"/>
</dbReference>
<dbReference type="EMBL" id="AP011639">
    <property type="protein sequence ID" value="BAL52767.1"/>
    <property type="molecule type" value="Genomic_DNA"/>
</dbReference>
<evidence type="ECO:0000256" key="4">
    <source>
        <dbReference type="ARBA" id="ARBA00023239"/>
    </source>
</evidence>
<comment type="catalytic activity">
    <reaction evidence="7 8">
        <text>heme b + 2 H(+) = protoporphyrin IX + Fe(2+)</text>
        <dbReference type="Rhea" id="RHEA:22584"/>
        <dbReference type="ChEBI" id="CHEBI:15378"/>
        <dbReference type="ChEBI" id="CHEBI:29033"/>
        <dbReference type="ChEBI" id="CHEBI:57306"/>
        <dbReference type="ChEBI" id="CHEBI:60344"/>
        <dbReference type="EC" id="4.98.1.1"/>
    </reaction>
</comment>
<accession>H5S9D1</accession>
<feature type="binding site" evidence="7">
    <location>
        <position position="197"/>
    </location>
    <ligand>
        <name>Fe(2+)</name>
        <dbReference type="ChEBI" id="CHEBI:29033"/>
    </ligand>
</feature>